<dbReference type="AlphaFoldDB" id="A0A9D1R2J8"/>
<sequence>MLTDAFSPIELGDVAAYAPYFEALPRRAADYTFTNLWGWGMHYNLDWKTAHGLCWIRQRQIGGPGECLWAPVGDWNAVDWASLPELRPGTKLIRVPEPLCDLLAERLPGRVSIEETRGQWEYLYMQDALSTLSGGKLHKKKNHVNGYMKAYGEDYRELTGETMPEVLALQQDWCKWRECDKSPSLLAESDVVTSVLRNWDALPGLIGGALYADGQMVAFAVGEPLDERTIVVHFEKGRPEYRGVYQAINYCYAKYSARAFTVINREQDAGEEGLRQAKESYYPSGYLKKYAVTILS</sequence>
<accession>A0A9D1R2J8</accession>
<dbReference type="EMBL" id="DXGI01000410">
    <property type="protein sequence ID" value="HIW79670.1"/>
    <property type="molecule type" value="Genomic_DNA"/>
</dbReference>
<dbReference type="PANTHER" id="PTHR41373">
    <property type="entry name" value="DUF2156 DOMAIN-CONTAINING PROTEIN"/>
    <property type="match status" value="1"/>
</dbReference>
<dbReference type="InterPro" id="IPR016732">
    <property type="entry name" value="UCP018688"/>
</dbReference>
<dbReference type="Pfam" id="PF09924">
    <property type="entry name" value="LPG_synthase_C"/>
    <property type="match status" value="1"/>
</dbReference>
<protein>
    <submittedName>
        <fullName evidence="2">DUF2156 domain-containing protein</fullName>
    </submittedName>
</protein>
<dbReference type="SUPFAM" id="SSF55729">
    <property type="entry name" value="Acyl-CoA N-acyltransferases (Nat)"/>
    <property type="match status" value="2"/>
</dbReference>
<reference evidence="2" key="2">
    <citation type="submission" date="2021-04" db="EMBL/GenBank/DDBJ databases">
        <authorList>
            <person name="Gilroy R."/>
        </authorList>
    </citation>
    <scope>NUCLEOTIDE SEQUENCE</scope>
    <source>
        <strain evidence="2">ChiSxjej5B17-1746</strain>
    </source>
</reference>
<dbReference type="PIRSF" id="PIRSF018688">
    <property type="entry name" value="UCP018688"/>
    <property type="match status" value="1"/>
</dbReference>
<dbReference type="Gene3D" id="3.40.630.30">
    <property type="match status" value="1"/>
</dbReference>
<proteinExistence type="predicted"/>
<evidence type="ECO:0000313" key="3">
    <source>
        <dbReference type="Proteomes" id="UP000824264"/>
    </source>
</evidence>
<dbReference type="InterPro" id="IPR024320">
    <property type="entry name" value="LPG_synthase_C"/>
</dbReference>
<gene>
    <name evidence="2" type="ORF">H9874_11095</name>
</gene>
<dbReference type="Proteomes" id="UP000824264">
    <property type="component" value="Unassembled WGS sequence"/>
</dbReference>
<name>A0A9D1R2J8_9BACT</name>
<reference evidence="2" key="1">
    <citation type="journal article" date="2021" name="PeerJ">
        <title>Extensive microbial diversity within the chicken gut microbiome revealed by metagenomics and culture.</title>
        <authorList>
            <person name="Gilroy R."/>
            <person name="Ravi A."/>
            <person name="Getino M."/>
            <person name="Pursley I."/>
            <person name="Horton D.L."/>
            <person name="Alikhan N.F."/>
            <person name="Baker D."/>
            <person name="Gharbi K."/>
            <person name="Hall N."/>
            <person name="Watson M."/>
            <person name="Adriaenssens E.M."/>
            <person name="Foster-Nyarko E."/>
            <person name="Jarju S."/>
            <person name="Secka A."/>
            <person name="Antonio M."/>
            <person name="Oren A."/>
            <person name="Chaudhuri R.R."/>
            <person name="La Ragione R."/>
            <person name="Hildebrand F."/>
            <person name="Pallen M.J."/>
        </authorList>
    </citation>
    <scope>NUCLEOTIDE SEQUENCE</scope>
    <source>
        <strain evidence="2">ChiSxjej5B17-1746</strain>
    </source>
</reference>
<evidence type="ECO:0000259" key="1">
    <source>
        <dbReference type="Pfam" id="PF09924"/>
    </source>
</evidence>
<comment type="caution">
    <text evidence="2">The sequence shown here is derived from an EMBL/GenBank/DDBJ whole genome shotgun (WGS) entry which is preliminary data.</text>
</comment>
<dbReference type="PANTHER" id="PTHR41373:SF1">
    <property type="entry name" value="PHOSPHATIDYLGLYCEROL LYSYLTRANSFERASE C-TERMINAL DOMAIN-CONTAINING PROTEIN"/>
    <property type="match status" value="1"/>
</dbReference>
<dbReference type="InterPro" id="IPR016181">
    <property type="entry name" value="Acyl_CoA_acyltransferase"/>
</dbReference>
<evidence type="ECO:0000313" key="2">
    <source>
        <dbReference type="EMBL" id="HIW79670.1"/>
    </source>
</evidence>
<organism evidence="2 3">
    <name type="scientific">Candidatus Bilophila faecipullorum</name>
    <dbReference type="NCBI Taxonomy" id="2838482"/>
    <lineage>
        <taxon>Bacteria</taxon>
        <taxon>Pseudomonadati</taxon>
        <taxon>Thermodesulfobacteriota</taxon>
        <taxon>Desulfovibrionia</taxon>
        <taxon>Desulfovibrionales</taxon>
        <taxon>Desulfovibrionaceae</taxon>
        <taxon>Bilophila</taxon>
    </lineage>
</organism>
<feature type="domain" description="Phosphatidylglycerol lysyltransferase C-terminal" evidence="1">
    <location>
        <begin position="22"/>
        <end position="292"/>
    </location>
</feature>